<keyword evidence="2" id="KW-1185">Reference proteome</keyword>
<dbReference type="InterPro" id="IPR008928">
    <property type="entry name" value="6-hairpin_glycosidase_sf"/>
</dbReference>
<comment type="caution">
    <text evidence="1">The sequence shown here is derived from an EMBL/GenBank/DDBJ whole genome shotgun (WGS) entry which is preliminary data.</text>
</comment>
<gene>
    <name evidence="1" type="ORF">EV137_2133</name>
</gene>
<dbReference type="RefSeq" id="WP_134128160.1">
    <property type="nucleotide sequence ID" value="NZ_SODU01000001.1"/>
</dbReference>
<sequence>MHPELSRRTLLLTTAAGGVAAWAGLPALSALSAPTADPLVYDSPAAFDAAQAGYLASNAQDNEAGLYAWGESYFLLGLLRMYEAYQDERYLRTFEDRARHLMKTTDHARRVEDYAGRSGKVWRTAGNYTAGHGVLPDGNGTPAIQLRWAGIRSAESTAEVLNVADGTFDLVLRNPATTTVVTLPAVSLDPASPTYVVTAVNNVYNASLRWTAVDLRTAPAAAPAPAATTIAFKSQYYVFAVHTGMIAFPLARYARMVLQSPKLRRGERQEFAREVLDAATAAVAFHDPEWVSRADGTGDYVWPKGAPIPFDGTIQPYNQSQGIGQVLVELFRVTRQPRYRTRVLQMLKAYEPALRLVGDAYVWTYWPPYSQLYAGYTKTAGISEYTPSYPASKQIEDLSHAAISTEFVHAAYDAGIVGGPATDIQRFTKTFTQKLIRSATEVWYRVDGTGVAVPANAVQCARWGAYAEQDLLVYQQSLRVYDAVQLVPVQGSHALGIAYLNWAKNSGWRNK</sequence>
<protein>
    <recommendedName>
        <fullName evidence="3">D-glucuronyl C5-epimerase C-terminal domain-containing protein</fullName>
    </recommendedName>
</protein>
<evidence type="ECO:0000313" key="1">
    <source>
        <dbReference type="EMBL" id="TDW94812.1"/>
    </source>
</evidence>
<dbReference type="Proteomes" id="UP000295060">
    <property type="component" value="Unassembled WGS sequence"/>
</dbReference>
<accession>A0ABY2FPF9</accession>
<proteinExistence type="predicted"/>
<organism evidence="1 2">
    <name type="scientific">Kribbella pratensis</name>
    <dbReference type="NCBI Taxonomy" id="2512112"/>
    <lineage>
        <taxon>Bacteria</taxon>
        <taxon>Bacillati</taxon>
        <taxon>Actinomycetota</taxon>
        <taxon>Actinomycetes</taxon>
        <taxon>Propionibacteriales</taxon>
        <taxon>Kribbellaceae</taxon>
        <taxon>Kribbella</taxon>
    </lineage>
</organism>
<reference evidence="1 2" key="1">
    <citation type="submission" date="2019-03" db="EMBL/GenBank/DDBJ databases">
        <title>Genomic Encyclopedia of Type Strains, Phase III (KMG-III): the genomes of soil and plant-associated and newly described type strains.</title>
        <authorList>
            <person name="Whitman W."/>
        </authorList>
    </citation>
    <scope>NUCLEOTIDE SEQUENCE [LARGE SCALE GENOMIC DNA]</scope>
    <source>
        <strain evidence="1 2">VKMAc-2574</strain>
    </source>
</reference>
<evidence type="ECO:0008006" key="3">
    <source>
        <dbReference type="Google" id="ProtNLM"/>
    </source>
</evidence>
<dbReference type="PROSITE" id="PS51318">
    <property type="entry name" value="TAT"/>
    <property type="match status" value="1"/>
</dbReference>
<dbReference type="InterPro" id="IPR006311">
    <property type="entry name" value="TAT_signal"/>
</dbReference>
<dbReference type="EMBL" id="SODU01000001">
    <property type="protein sequence ID" value="TDW94812.1"/>
    <property type="molecule type" value="Genomic_DNA"/>
</dbReference>
<name>A0ABY2FPF9_9ACTN</name>
<evidence type="ECO:0000313" key="2">
    <source>
        <dbReference type="Proteomes" id="UP000295060"/>
    </source>
</evidence>
<dbReference type="SUPFAM" id="SSF48208">
    <property type="entry name" value="Six-hairpin glycosidases"/>
    <property type="match status" value="1"/>
</dbReference>